<name>A0AAD7U465_9STRA</name>
<accession>A0AAD7U465</accession>
<organism evidence="1 2">
    <name type="scientific">Chrysophaeum taylorii</name>
    <dbReference type="NCBI Taxonomy" id="2483200"/>
    <lineage>
        <taxon>Eukaryota</taxon>
        <taxon>Sar</taxon>
        <taxon>Stramenopiles</taxon>
        <taxon>Ochrophyta</taxon>
        <taxon>Pelagophyceae</taxon>
        <taxon>Pelagomonadales</taxon>
        <taxon>Pelagomonadaceae</taxon>
        <taxon>Chrysophaeum</taxon>
    </lineage>
</organism>
<proteinExistence type="predicted"/>
<keyword evidence="2" id="KW-1185">Reference proteome</keyword>
<dbReference type="AlphaFoldDB" id="A0AAD7U465"/>
<dbReference type="Proteomes" id="UP001230188">
    <property type="component" value="Unassembled WGS sequence"/>
</dbReference>
<protein>
    <submittedName>
        <fullName evidence="1">Uncharacterized protein</fullName>
    </submittedName>
</protein>
<gene>
    <name evidence="1" type="ORF">CTAYLR_005574</name>
</gene>
<sequence>MVDACEEWLFEFSDDVSEEALDALVRKHVEDLAKVVEVSKLFDDKAVTSRSFNRARGSPWDEKTCALAAHDGRVDALERTRANGCADISRSSRIARESLEFADVQLRAARDGHLE</sequence>
<dbReference type="EMBL" id="JAQMWT010000695">
    <property type="protein sequence ID" value="KAJ8598076.1"/>
    <property type="molecule type" value="Genomic_DNA"/>
</dbReference>
<comment type="caution">
    <text evidence="1">The sequence shown here is derived from an EMBL/GenBank/DDBJ whole genome shotgun (WGS) entry which is preliminary data.</text>
</comment>
<evidence type="ECO:0000313" key="2">
    <source>
        <dbReference type="Proteomes" id="UP001230188"/>
    </source>
</evidence>
<reference evidence="1" key="1">
    <citation type="submission" date="2023-01" db="EMBL/GenBank/DDBJ databases">
        <title>Metagenome sequencing of chrysophaentin producing Chrysophaeum taylorii.</title>
        <authorList>
            <person name="Davison J."/>
            <person name="Bewley C."/>
        </authorList>
    </citation>
    <scope>NUCLEOTIDE SEQUENCE</scope>
    <source>
        <strain evidence="1">NIES-1699</strain>
    </source>
</reference>
<evidence type="ECO:0000313" key="1">
    <source>
        <dbReference type="EMBL" id="KAJ8598076.1"/>
    </source>
</evidence>